<organism evidence="8 9">
    <name type="scientific">Methylotenera versatilis (strain 301)</name>
    <dbReference type="NCBI Taxonomy" id="666681"/>
    <lineage>
        <taxon>Bacteria</taxon>
        <taxon>Pseudomonadati</taxon>
        <taxon>Pseudomonadota</taxon>
        <taxon>Betaproteobacteria</taxon>
        <taxon>Nitrosomonadales</taxon>
        <taxon>Methylophilaceae</taxon>
        <taxon>Methylotenera</taxon>
    </lineage>
</organism>
<keyword evidence="6" id="KW-0472">Membrane</keyword>
<dbReference type="STRING" id="666681.M301_1391"/>
<dbReference type="RefSeq" id="WP_013148086.1">
    <property type="nucleotide sequence ID" value="NC_014207.1"/>
</dbReference>
<dbReference type="GO" id="GO:0004673">
    <property type="term" value="F:protein histidine kinase activity"/>
    <property type="evidence" value="ECO:0007669"/>
    <property type="project" value="UniProtKB-EC"/>
</dbReference>
<feature type="domain" description="PAS" evidence="7">
    <location>
        <begin position="351"/>
        <end position="398"/>
    </location>
</feature>
<protein>
    <recommendedName>
        <fullName evidence="2">histidine kinase</fullName>
        <ecNumber evidence="2">2.7.13.3</ecNumber>
    </recommendedName>
</protein>
<feature type="domain" description="PAS" evidence="7">
    <location>
        <begin position="196"/>
        <end position="266"/>
    </location>
</feature>
<evidence type="ECO:0000256" key="2">
    <source>
        <dbReference type="ARBA" id="ARBA00012438"/>
    </source>
</evidence>
<dbReference type="EC" id="2.7.13.3" evidence="2"/>
<dbReference type="SMART" id="SM00091">
    <property type="entry name" value="PAS"/>
    <property type="match status" value="3"/>
</dbReference>
<name>D7DI89_METV0</name>
<evidence type="ECO:0000256" key="6">
    <source>
        <dbReference type="SAM" id="Phobius"/>
    </source>
</evidence>
<dbReference type="InterPro" id="IPR013767">
    <property type="entry name" value="PAS_fold"/>
</dbReference>
<dbReference type="KEGG" id="meh:M301_1391"/>
<keyword evidence="5" id="KW-0418">Kinase</keyword>
<evidence type="ECO:0000313" key="8">
    <source>
        <dbReference type="EMBL" id="ADI29774.1"/>
    </source>
</evidence>
<dbReference type="Pfam" id="PF08447">
    <property type="entry name" value="PAS_3"/>
    <property type="match status" value="1"/>
</dbReference>
<dbReference type="Pfam" id="PF13426">
    <property type="entry name" value="PAS_9"/>
    <property type="match status" value="1"/>
</dbReference>
<dbReference type="PANTHER" id="PTHR43304">
    <property type="entry name" value="PHYTOCHROME-LIKE PROTEIN CPH1"/>
    <property type="match status" value="1"/>
</dbReference>
<dbReference type="Proteomes" id="UP000000383">
    <property type="component" value="Chromosome"/>
</dbReference>
<evidence type="ECO:0000256" key="4">
    <source>
        <dbReference type="ARBA" id="ARBA00022679"/>
    </source>
</evidence>
<sequence length="453" mass="50826">MSIFIFSTLIIGIIFFVILGSWYNIQGPFLLHVVMLISTAVAIFSAALVIVIQPLFTSKKSRINQNLNQEAAWGREVSSTLSSPAAMLDGYVVKFINTPFLQMLGMADMADQIIGMPFTNLIHPTDHQSFANLNAEATTGKTKSDPTKIRLICADGTTLPSNASLTRMREDGQNSLTLFQFTPISATSPLTNDFESQFNYHLIIDRLEEIVFQLSAEGRIIFLNPAWESLLELKVQDCLNKSLLDFFHPEDRPMLEARLNSLTQGKRPNCTLEARLLSVHGFPNWVVMRAKTTSASAGERTSVIGTMTNIQNNKEAEASVLASRRASNSLLSHIPALVYRGRNDRFWTFEYVSDGCIDLTGYDPQDFLNSNNLNFNLIIHPDDRADVWESVNQQLGLSEKFKLIYRIVTRKGETKLVQEYGRGIFSSTGELLALEGFITEIPEQQYRVKSLLH</sequence>
<reference evidence="8 9" key="2">
    <citation type="journal article" date="2011" name="J. Bacteriol.">
        <title>Genomes of three methylotrophs from a single niche uncover genetic and metabolic divergence of Methylophilaceae.</title>
        <authorList>
            <person name="Lapidus A."/>
            <person name="Clum A."/>
            <person name="Labutti K."/>
            <person name="Kaluzhnaya M.G."/>
            <person name="Lim S."/>
            <person name="Beck D.A."/>
            <person name="Glavina Del Rio T."/>
            <person name="Nolan M."/>
            <person name="Mavromatis K."/>
            <person name="Huntemann M."/>
            <person name="Lucas S."/>
            <person name="Lidstrom M.E."/>
            <person name="Ivanova N."/>
            <person name="Chistoserdova L."/>
        </authorList>
    </citation>
    <scope>NUCLEOTIDE SEQUENCE [LARGE SCALE GENOMIC DNA]</scope>
    <source>
        <strain evidence="8 9">301</strain>
    </source>
</reference>
<evidence type="ECO:0000313" key="9">
    <source>
        <dbReference type="Proteomes" id="UP000000383"/>
    </source>
</evidence>
<evidence type="ECO:0000256" key="1">
    <source>
        <dbReference type="ARBA" id="ARBA00000085"/>
    </source>
</evidence>
<feature type="transmembrane region" description="Helical" evidence="6">
    <location>
        <begin position="5"/>
        <end position="23"/>
    </location>
</feature>
<dbReference type="EMBL" id="CP002056">
    <property type="protein sequence ID" value="ADI29774.1"/>
    <property type="molecule type" value="Genomic_DNA"/>
</dbReference>
<dbReference type="InterPro" id="IPR052162">
    <property type="entry name" value="Sensor_kinase/Photoreceptor"/>
</dbReference>
<keyword evidence="3" id="KW-0597">Phosphoprotein</keyword>
<dbReference type="SUPFAM" id="SSF55785">
    <property type="entry name" value="PYP-like sensor domain (PAS domain)"/>
    <property type="match status" value="3"/>
</dbReference>
<dbReference type="PROSITE" id="PS50112">
    <property type="entry name" value="PAS"/>
    <property type="match status" value="2"/>
</dbReference>
<dbReference type="HOGENOM" id="CLU_603836_0_0_4"/>
<dbReference type="NCBIfam" id="TIGR00229">
    <property type="entry name" value="sensory_box"/>
    <property type="match status" value="1"/>
</dbReference>
<feature type="transmembrane region" description="Helical" evidence="6">
    <location>
        <begin position="29"/>
        <end position="52"/>
    </location>
</feature>
<proteinExistence type="predicted"/>
<dbReference type="OrthoDB" id="344644at2"/>
<gene>
    <name evidence="8" type="ordered locus">M301_1391</name>
</gene>
<keyword evidence="9" id="KW-1185">Reference proteome</keyword>
<dbReference type="AlphaFoldDB" id="D7DI89"/>
<accession>D7DI89</accession>
<reference evidence="9" key="1">
    <citation type="submission" date="2010-05" db="EMBL/GenBank/DDBJ databases">
        <title>Complete sequence of Methylotenera sp. 301.</title>
        <authorList>
            <person name="Lucas S."/>
            <person name="Copeland A."/>
            <person name="Lapidus A."/>
            <person name="Cheng J.-F."/>
            <person name="Bruce D."/>
            <person name="Goodwin L."/>
            <person name="Pitluck S."/>
            <person name="Clum A."/>
            <person name="Land M."/>
            <person name="Hauser L."/>
            <person name="Kyrpides N."/>
            <person name="Ivanova N."/>
            <person name="Chistoservova L."/>
            <person name="Kalyuzhnaya M."/>
            <person name="Woyke T."/>
        </authorList>
    </citation>
    <scope>NUCLEOTIDE SEQUENCE [LARGE SCALE GENOMIC DNA]</scope>
    <source>
        <strain evidence="9">301</strain>
    </source>
</reference>
<dbReference type="CDD" id="cd00130">
    <property type="entry name" value="PAS"/>
    <property type="match status" value="3"/>
</dbReference>
<dbReference type="GO" id="GO:0006355">
    <property type="term" value="P:regulation of DNA-templated transcription"/>
    <property type="evidence" value="ECO:0007669"/>
    <property type="project" value="InterPro"/>
</dbReference>
<comment type="catalytic activity">
    <reaction evidence="1">
        <text>ATP + protein L-histidine = ADP + protein N-phospho-L-histidine.</text>
        <dbReference type="EC" id="2.7.13.3"/>
    </reaction>
</comment>
<keyword evidence="6" id="KW-1133">Transmembrane helix</keyword>
<dbReference type="InterPro" id="IPR035965">
    <property type="entry name" value="PAS-like_dom_sf"/>
</dbReference>
<keyword evidence="4" id="KW-0808">Transferase</keyword>
<dbReference type="Pfam" id="PF00989">
    <property type="entry name" value="PAS"/>
    <property type="match status" value="1"/>
</dbReference>
<dbReference type="InterPro" id="IPR013655">
    <property type="entry name" value="PAS_fold_3"/>
</dbReference>
<dbReference type="eggNOG" id="COG2202">
    <property type="taxonomic scope" value="Bacteria"/>
</dbReference>
<keyword evidence="6" id="KW-0812">Transmembrane</keyword>
<evidence type="ECO:0000256" key="5">
    <source>
        <dbReference type="ARBA" id="ARBA00022777"/>
    </source>
</evidence>
<evidence type="ECO:0000256" key="3">
    <source>
        <dbReference type="ARBA" id="ARBA00022553"/>
    </source>
</evidence>
<dbReference type="Gene3D" id="3.30.450.20">
    <property type="entry name" value="PAS domain"/>
    <property type="match status" value="3"/>
</dbReference>
<evidence type="ECO:0000259" key="7">
    <source>
        <dbReference type="PROSITE" id="PS50112"/>
    </source>
</evidence>
<dbReference type="InterPro" id="IPR000014">
    <property type="entry name" value="PAS"/>
</dbReference>
<dbReference type="PANTHER" id="PTHR43304:SF1">
    <property type="entry name" value="PAC DOMAIN-CONTAINING PROTEIN"/>
    <property type="match status" value="1"/>
</dbReference>